<evidence type="ECO:0000313" key="6">
    <source>
        <dbReference type="Proteomes" id="UP000199614"/>
    </source>
</evidence>
<proteinExistence type="predicted"/>
<dbReference type="InterPro" id="IPR006656">
    <property type="entry name" value="Mopterin_OxRdtase"/>
</dbReference>
<feature type="domain" description="Molybdopterin oxidoreductase" evidence="4">
    <location>
        <begin position="18"/>
        <end position="88"/>
    </location>
</feature>
<dbReference type="PANTHER" id="PTHR43105">
    <property type="entry name" value="RESPIRATORY NITRATE REDUCTASE"/>
    <property type="match status" value="1"/>
</dbReference>
<dbReference type="STRING" id="260086.SAMN05216207_1003213"/>
<evidence type="ECO:0000256" key="1">
    <source>
        <dbReference type="ARBA" id="ARBA00022723"/>
    </source>
</evidence>
<dbReference type="SUPFAM" id="SSF53706">
    <property type="entry name" value="Formate dehydrogenase/DMSO reductase, domains 1-3"/>
    <property type="match status" value="1"/>
</dbReference>
<dbReference type="PANTHER" id="PTHR43105:SF10">
    <property type="entry name" value="NADH-QUINONE OXIDOREDUCTASE SUBUNIT G"/>
    <property type="match status" value="1"/>
</dbReference>
<dbReference type="AlphaFoldDB" id="A0A1I4U637"/>
<dbReference type="GO" id="GO:0046872">
    <property type="term" value="F:metal ion binding"/>
    <property type="evidence" value="ECO:0007669"/>
    <property type="project" value="UniProtKB-KW"/>
</dbReference>
<protein>
    <submittedName>
        <fullName evidence="5">Formate dehydrogenase major subunit</fullName>
    </submittedName>
</protein>
<evidence type="ECO:0000313" key="5">
    <source>
        <dbReference type="EMBL" id="SFM84397.1"/>
    </source>
</evidence>
<accession>A0A1I4U637</accession>
<dbReference type="Proteomes" id="UP000199614">
    <property type="component" value="Unassembled WGS sequence"/>
</dbReference>
<dbReference type="EMBL" id="FOUY01000003">
    <property type="protein sequence ID" value="SFM84397.1"/>
    <property type="molecule type" value="Genomic_DNA"/>
</dbReference>
<dbReference type="InterPro" id="IPR050123">
    <property type="entry name" value="Prok_molybdopt-oxidoreductase"/>
</dbReference>
<dbReference type="GO" id="GO:0022904">
    <property type="term" value="P:respiratory electron transport chain"/>
    <property type="evidence" value="ECO:0007669"/>
    <property type="project" value="TreeGrafter"/>
</dbReference>
<dbReference type="Gene3D" id="3.40.50.740">
    <property type="match status" value="1"/>
</dbReference>
<dbReference type="GO" id="GO:0051536">
    <property type="term" value="F:iron-sulfur cluster binding"/>
    <property type="evidence" value="ECO:0007669"/>
    <property type="project" value="UniProtKB-KW"/>
</dbReference>
<evidence type="ECO:0000256" key="2">
    <source>
        <dbReference type="ARBA" id="ARBA00023004"/>
    </source>
</evidence>
<organism evidence="5 6">
    <name type="scientific">Pseudonocardia ammonioxydans</name>
    <dbReference type="NCBI Taxonomy" id="260086"/>
    <lineage>
        <taxon>Bacteria</taxon>
        <taxon>Bacillati</taxon>
        <taxon>Actinomycetota</taxon>
        <taxon>Actinomycetes</taxon>
        <taxon>Pseudonocardiales</taxon>
        <taxon>Pseudonocardiaceae</taxon>
        <taxon>Pseudonocardia</taxon>
    </lineage>
</organism>
<evidence type="ECO:0000256" key="3">
    <source>
        <dbReference type="ARBA" id="ARBA00023014"/>
    </source>
</evidence>
<dbReference type="Pfam" id="PF00384">
    <property type="entry name" value="Molybdopterin"/>
    <property type="match status" value="1"/>
</dbReference>
<dbReference type="GO" id="GO:0003954">
    <property type="term" value="F:NADH dehydrogenase activity"/>
    <property type="evidence" value="ECO:0007669"/>
    <property type="project" value="TreeGrafter"/>
</dbReference>
<gene>
    <name evidence="5" type="ORF">SAMN05216207_1003213</name>
</gene>
<name>A0A1I4U637_PSUAM</name>
<dbReference type="GO" id="GO:0016020">
    <property type="term" value="C:membrane"/>
    <property type="evidence" value="ECO:0007669"/>
    <property type="project" value="TreeGrafter"/>
</dbReference>
<keyword evidence="3" id="KW-0411">Iron-sulfur</keyword>
<keyword evidence="1" id="KW-0479">Metal-binding</keyword>
<evidence type="ECO:0000259" key="4">
    <source>
        <dbReference type="Pfam" id="PF00384"/>
    </source>
</evidence>
<keyword evidence="2" id="KW-0408">Iron</keyword>
<sequence>MTRTTRSARRGFRPRHVRLTEPLVRENGVLRPASWEEALDRAAAGFRDVPGERFGMFSCSKATNEMNYTAQKFARAVMGSNNVDSCNRT</sequence>
<keyword evidence="6" id="KW-1185">Reference proteome</keyword>
<reference evidence="5 6" key="1">
    <citation type="submission" date="2016-10" db="EMBL/GenBank/DDBJ databases">
        <authorList>
            <person name="de Groot N.N."/>
        </authorList>
    </citation>
    <scope>NUCLEOTIDE SEQUENCE [LARGE SCALE GENOMIC DNA]</scope>
    <source>
        <strain evidence="5 6">CGMCC 4.1877</strain>
    </source>
</reference>